<evidence type="ECO:0000256" key="1">
    <source>
        <dbReference type="SAM" id="Phobius"/>
    </source>
</evidence>
<reference evidence="2 3" key="1">
    <citation type="submission" date="2006-03" db="EMBL/GenBank/DDBJ databases">
        <authorList>
            <person name="Bartlett D.H."/>
            <person name="Valle G."/>
            <person name="Lauro F.M."/>
            <person name="Vezzi A."/>
            <person name="Simonato F."/>
            <person name="Eloe E."/>
            <person name="Vitulo N."/>
            <person name="Stratton T.K."/>
            <person name="D'angelo M."/>
            <person name="Ferriera S."/>
            <person name="Johnson J."/>
            <person name="Kravitz S."/>
            <person name="Beeson K."/>
            <person name="Sutton G."/>
            <person name="Rogers Y."/>
            <person name="Friedman R."/>
            <person name="Frazier M."/>
            <person name="Venter J.C."/>
        </authorList>
    </citation>
    <scope>NUCLEOTIDE SEQUENCE [LARGE SCALE GENOMIC DNA]</scope>
    <source>
        <strain evidence="2 3">3TCK</strain>
    </source>
</reference>
<dbReference type="EMBL" id="AAPH01000020">
    <property type="protein sequence ID" value="EAS42436.1"/>
    <property type="molecule type" value="Genomic_DNA"/>
</dbReference>
<evidence type="ECO:0000313" key="3">
    <source>
        <dbReference type="Proteomes" id="UP000003789"/>
    </source>
</evidence>
<feature type="transmembrane region" description="Helical" evidence="1">
    <location>
        <begin position="12"/>
        <end position="33"/>
    </location>
</feature>
<dbReference type="HOGENOM" id="CLU_152018_0_0_6"/>
<name>Q1Z1R9_9GAMM</name>
<comment type="caution">
    <text evidence="2">The sequence shown here is derived from an EMBL/GenBank/DDBJ whole genome shotgun (WGS) entry which is preliminary data.</text>
</comment>
<keyword evidence="1" id="KW-0812">Transmembrane</keyword>
<gene>
    <name evidence="2" type="ORF">P3TCK_24060</name>
</gene>
<keyword evidence="1" id="KW-0472">Membrane</keyword>
<accession>Q1Z1R9</accession>
<evidence type="ECO:0000313" key="2">
    <source>
        <dbReference type="EMBL" id="EAS42436.1"/>
    </source>
</evidence>
<dbReference type="Proteomes" id="UP000003789">
    <property type="component" value="Unassembled WGS sequence"/>
</dbReference>
<keyword evidence="1" id="KW-1133">Transmembrane helix</keyword>
<sequence length="144" mass="15491">MHPKSTMRNQGGSALVMVLFMIVVLGSLAAFGLRNIERSSDAIMHEVVGTRADMAARSGAQLDISALYQTTDKGSCLIGNQQTYTFTGAGLNNCEAKVSCAVIGVNKREQTVYRLESEGFCTVGDQKIKRAIEVGLLGDEKDNE</sequence>
<organism evidence="2 3">
    <name type="scientific">Photobacterium profundum 3TCK</name>
    <dbReference type="NCBI Taxonomy" id="314280"/>
    <lineage>
        <taxon>Bacteria</taxon>
        <taxon>Pseudomonadati</taxon>
        <taxon>Pseudomonadota</taxon>
        <taxon>Gammaproteobacteria</taxon>
        <taxon>Vibrionales</taxon>
        <taxon>Vibrionaceae</taxon>
        <taxon>Photobacterium</taxon>
    </lineage>
</organism>
<dbReference type="AlphaFoldDB" id="Q1Z1R9"/>
<dbReference type="OrthoDB" id="5897307at2"/>
<evidence type="ECO:0008006" key="4">
    <source>
        <dbReference type="Google" id="ProtNLM"/>
    </source>
</evidence>
<proteinExistence type="predicted"/>
<protein>
    <recommendedName>
        <fullName evidence="4">MSHA biogenesis protein MshP</fullName>
    </recommendedName>
</protein>